<dbReference type="InterPro" id="IPR009279">
    <property type="entry name" value="Portal_Mu"/>
</dbReference>
<feature type="compositionally biased region" description="Basic and acidic residues" evidence="1">
    <location>
        <begin position="554"/>
        <end position="574"/>
    </location>
</feature>
<protein>
    <recommendedName>
        <fullName evidence="4">DUF935 family protein</fullName>
    </recommendedName>
</protein>
<evidence type="ECO:0000256" key="1">
    <source>
        <dbReference type="SAM" id="MobiDB-lite"/>
    </source>
</evidence>
<evidence type="ECO:0008006" key="4">
    <source>
        <dbReference type="Google" id="ProtNLM"/>
    </source>
</evidence>
<organism evidence="2 3">
    <name type="scientific">Cylicocyclus nassatus</name>
    <name type="common">Nematode worm</name>
    <dbReference type="NCBI Taxonomy" id="53992"/>
    <lineage>
        <taxon>Eukaryota</taxon>
        <taxon>Metazoa</taxon>
        <taxon>Ecdysozoa</taxon>
        <taxon>Nematoda</taxon>
        <taxon>Chromadorea</taxon>
        <taxon>Rhabditida</taxon>
        <taxon>Rhabditina</taxon>
        <taxon>Rhabditomorpha</taxon>
        <taxon>Strongyloidea</taxon>
        <taxon>Strongylidae</taxon>
        <taxon>Cylicocyclus</taxon>
    </lineage>
</organism>
<gene>
    <name evidence="2" type="ORF">CYNAS_LOCUS4174</name>
</gene>
<dbReference type="Proteomes" id="UP001176961">
    <property type="component" value="Unassembled WGS sequence"/>
</dbReference>
<dbReference type="Pfam" id="PF06074">
    <property type="entry name" value="Portal_Mu"/>
    <property type="match status" value="1"/>
</dbReference>
<accession>A0AA36GJG8</accession>
<feature type="region of interest" description="Disordered" evidence="1">
    <location>
        <begin position="552"/>
        <end position="575"/>
    </location>
</feature>
<evidence type="ECO:0000313" key="2">
    <source>
        <dbReference type="EMBL" id="CAJ0592191.1"/>
    </source>
</evidence>
<dbReference type="AlphaFoldDB" id="A0AA36GJG8"/>
<comment type="caution">
    <text evidence="2">The sequence shown here is derived from an EMBL/GenBank/DDBJ whole genome shotgun (WGS) entry which is preliminary data.</text>
</comment>
<evidence type="ECO:0000313" key="3">
    <source>
        <dbReference type="Proteomes" id="UP001176961"/>
    </source>
</evidence>
<name>A0AA36GJG8_CYLNA</name>
<keyword evidence="3" id="KW-1185">Reference proteome</keyword>
<dbReference type="EMBL" id="CATQJL010000009">
    <property type="protein sequence ID" value="CAJ0592191.1"/>
    <property type="molecule type" value="Genomic_DNA"/>
</dbReference>
<proteinExistence type="predicted"/>
<reference evidence="2" key="1">
    <citation type="submission" date="2023-07" db="EMBL/GenBank/DDBJ databases">
        <authorList>
            <consortium name="CYATHOMIX"/>
        </authorList>
    </citation>
    <scope>NUCLEOTIDE SEQUENCE</scope>
    <source>
        <strain evidence="2">N/A</strain>
    </source>
</reference>
<sequence>MAKKKTITPTLSNRVVKKSVYQTRKDIADWNYAQRMALRAEQPKSYLLQDIYTAISNDALLTSQINNRHESTIARQFELVDKNGNVLDDITSQLRAIPILQDLIKAILDSELFGYSLVELSSVNDVAQIVVINRRNIDHVNGLFYPDTSFDNAIPYRELNEYGKYILEFNSGNLGLLNKTVPHVLFKKFAQSCWSELCEIYGIPPRYVKTNTQDEAMLSRAEEMLRDMGAAAAFVIDTTEEFQFAQGVSTNGDVYANLIRLCNNEMSLLISGAIMGQDTENGNYSKEQAAMTILDKLITSDQRMVEVYFNSVVLPAFRKLEWLPATECTFRFSNVEDSEKLWTMVKDILPYKEVDSKWMEEKFGIPAHPEGCTCGCAEKQIIKLSAISPDDSLEDLYAKYSKDFRKVVDNVFGEEYPELSDQLRANVSRFAAYKSNYVKTAFEENSKAFSGDDLKAVNEATKNQFRYWTETELATASARARTAKQFSEFNEADRKELFPCLKWLPSRAANPRITHRQFWDGVWRKDDDFWKRHQPGTEWGCMCDIEECDDEPKEPENYNRDDEPTAPKGLEKNPYETGEVFTDNASYIAKCKNPSVPEAILKPIMERHDEFVPYLKNKDYKKQKFDWESGGYKAVHKGHNLDENKGWYETNVADAGMKAGYAVVLENEQGGTWGKRFTEGTWNNEVFEVAGRETATINNILRGLKHCASKKETKIAILDFPFGGFTDEKLKKAIVRYRGLEKLNDGQYLKFDRIICVQEKTVVYNDVF</sequence>